<evidence type="ECO:0000256" key="1">
    <source>
        <dbReference type="SAM" id="Phobius"/>
    </source>
</evidence>
<keyword evidence="3" id="KW-1185">Reference proteome</keyword>
<dbReference type="EMBL" id="JPMD01000032">
    <property type="protein sequence ID" value="KEZ85647.1"/>
    <property type="molecule type" value="Genomic_DNA"/>
</dbReference>
<keyword evidence="1" id="KW-0812">Transmembrane</keyword>
<feature type="transmembrane region" description="Helical" evidence="1">
    <location>
        <begin position="183"/>
        <end position="201"/>
    </location>
</feature>
<feature type="transmembrane region" description="Helical" evidence="1">
    <location>
        <begin position="84"/>
        <end position="110"/>
    </location>
</feature>
<protein>
    <submittedName>
        <fullName evidence="2">Uncharacterized protein</fullName>
    </submittedName>
</protein>
<keyword evidence="1" id="KW-1133">Transmembrane helix</keyword>
<feature type="transmembrane region" description="Helical" evidence="1">
    <location>
        <begin position="153"/>
        <end position="171"/>
    </location>
</feature>
<sequence length="296" mass="34193">MIGETNNTLIIEPKISDEKSSSLEKNSIYNISNATEVISLLAAFIAVLSIVISFIIKYISFGRCLFFDFDLDYYDFSLSNTSKFIFFLSTIIGVISSIISFCINALWIKFSAIVERKKYKKVYKVFGCLIIVSIYLILIIYLSIFLIPEKNMAIMFCAMLFYISIIIYVLIYCLQINIGKSKMLLYLSVIFFLMLIIFAPTCMRIEYNDAKNQKKFPIITEKIDEESYYYVVISQGKEKYSAYLCKIVEEDGIGILNIITDSHKYFDINDTNTSIIEFQVVKRLETVPLTVKEFIN</sequence>
<evidence type="ECO:0000313" key="3">
    <source>
        <dbReference type="Proteomes" id="UP000028542"/>
    </source>
</evidence>
<proteinExistence type="predicted"/>
<reference evidence="2 3" key="1">
    <citation type="submission" date="2014-07" db="EMBL/GenBank/DDBJ databases">
        <title>Draft genome of Clostridium sulfidigenes 113A isolated from sediments associated with methane hydrate from Krishna Godavari basin.</title>
        <authorList>
            <person name="Honkalas V.S."/>
            <person name="Dabir A.P."/>
            <person name="Arora P."/>
            <person name="Dhakephalkar P.K."/>
        </authorList>
    </citation>
    <scope>NUCLEOTIDE SEQUENCE [LARGE SCALE GENOMIC DNA]</scope>
    <source>
        <strain evidence="2 3">113A</strain>
    </source>
</reference>
<feature type="transmembrane region" description="Helical" evidence="1">
    <location>
        <begin position="122"/>
        <end position="147"/>
    </location>
</feature>
<comment type="caution">
    <text evidence="2">The sequence shown here is derived from an EMBL/GenBank/DDBJ whole genome shotgun (WGS) entry which is preliminary data.</text>
</comment>
<dbReference type="AlphaFoldDB" id="A0A084J9L3"/>
<feature type="transmembrane region" description="Helical" evidence="1">
    <location>
        <begin position="37"/>
        <end position="59"/>
    </location>
</feature>
<organism evidence="2 3">
    <name type="scientific">Clostridium sulfidigenes</name>
    <dbReference type="NCBI Taxonomy" id="318464"/>
    <lineage>
        <taxon>Bacteria</taxon>
        <taxon>Bacillati</taxon>
        <taxon>Bacillota</taxon>
        <taxon>Clostridia</taxon>
        <taxon>Eubacteriales</taxon>
        <taxon>Clostridiaceae</taxon>
        <taxon>Clostridium</taxon>
    </lineage>
</organism>
<keyword evidence="1" id="KW-0472">Membrane</keyword>
<dbReference type="Proteomes" id="UP000028542">
    <property type="component" value="Unassembled WGS sequence"/>
</dbReference>
<gene>
    <name evidence="2" type="ORF">IO99_13330</name>
</gene>
<dbReference type="RefSeq" id="WP_035134013.1">
    <property type="nucleotide sequence ID" value="NZ_JPMD01000032.1"/>
</dbReference>
<name>A0A084J9L3_9CLOT</name>
<accession>A0A084J9L3</accession>
<evidence type="ECO:0000313" key="2">
    <source>
        <dbReference type="EMBL" id="KEZ85647.1"/>
    </source>
</evidence>